<dbReference type="GO" id="GO:0004617">
    <property type="term" value="F:phosphoglycerate dehydrogenase activity"/>
    <property type="evidence" value="ECO:0007669"/>
    <property type="project" value="TreeGrafter"/>
</dbReference>
<evidence type="ECO:0000313" key="2">
    <source>
        <dbReference type="EMBL" id="KAF7565814.1"/>
    </source>
</evidence>
<dbReference type="Pfam" id="PF00389">
    <property type="entry name" value="2-Hacid_dh"/>
    <property type="match status" value="1"/>
</dbReference>
<accession>A0A834RLR6</accession>
<sequence length="126" mass="13379">MAILMHTTKPKILIPEKVSPDGLALLKDQFDVDESRGLSPEELKSIIGDYDALIVRSETKVTAELLGAAKKMKVVARAGVGVDNVDVQSATSHGIIVVNSPSGNINAAAEHTITCACLIKHHLCSH</sequence>
<name>A0A834RLR6_9PLEO</name>
<feature type="domain" description="D-isomer specific 2-hydroxyacid dehydrogenase catalytic" evidence="1">
    <location>
        <begin position="12"/>
        <end position="112"/>
    </location>
</feature>
<dbReference type="PANTHER" id="PTHR42938">
    <property type="entry name" value="FORMATE DEHYDROGENASE 1"/>
    <property type="match status" value="1"/>
</dbReference>
<reference evidence="2" key="1">
    <citation type="journal article" date="2018" name="BMC Genomics">
        <title>Comparative genomics of the wheat fungal pathogen Pyrenophora tritici-repentis reveals chromosomal variations and genome plasticity.</title>
        <authorList>
            <person name="Moolhuijzen P."/>
            <person name="See P.T."/>
            <person name="Hane J.K."/>
            <person name="Shi G."/>
            <person name="Liu Z."/>
            <person name="Oliver R.P."/>
            <person name="Moffat C.S."/>
        </authorList>
    </citation>
    <scope>NUCLEOTIDE SEQUENCE [LARGE SCALE GENOMIC DNA]</scope>
    <source>
        <strain evidence="2">M4</strain>
    </source>
</reference>
<dbReference type="EMBL" id="NQIK02000010">
    <property type="protein sequence ID" value="KAF7565814.1"/>
    <property type="molecule type" value="Genomic_DNA"/>
</dbReference>
<dbReference type="KEGG" id="ptrr:6344969"/>
<proteinExistence type="predicted"/>
<evidence type="ECO:0000259" key="1">
    <source>
        <dbReference type="Pfam" id="PF00389"/>
    </source>
</evidence>
<dbReference type="SUPFAM" id="SSF52283">
    <property type="entry name" value="Formate/glycerate dehydrogenase catalytic domain-like"/>
    <property type="match status" value="1"/>
</dbReference>
<protein>
    <recommendedName>
        <fullName evidence="1">D-isomer specific 2-hydroxyacid dehydrogenase catalytic domain-containing protein</fullName>
    </recommendedName>
</protein>
<dbReference type="FunFam" id="3.40.50.720:FF:000038">
    <property type="entry name" value="D-3-phosphoglycerate dehydrogenase"/>
    <property type="match status" value="1"/>
</dbReference>
<evidence type="ECO:0000313" key="3">
    <source>
        <dbReference type="Proteomes" id="UP000245464"/>
    </source>
</evidence>
<comment type="caution">
    <text evidence="2">The sequence shown here is derived from an EMBL/GenBank/DDBJ whole genome shotgun (WGS) entry which is preliminary data.</text>
</comment>
<dbReference type="AlphaFoldDB" id="A0A834RLR6"/>
<dbReference type="Gene3D" id="3.40.50.720">
    <property type="entry name" value="NAD(P)-binding Rossmann-like Domain"/>
    <property type="match status" value="1"/>
</dbReference>
<dbReference type="GeneID" id="6344969"/>
<dbReference type="PANTHER" id="PTHR42938:SF22">
    <property type="entry name" value="D-3-PHOSPHOGLYCERATE DEHYDROGENASE"/>
    <property type="match status" value="1"/>
</dbReference>
<dbReference type="RefSeq" id="XP_001937038.2">
    <property type="nucleotide sequence ID" value="XM_001937003.2"/>
</dbReference>
<dbReference type="InterPro" id="IPR006139">
    <property type="entry name" value="D-isomer_2_OHA_DH_cat_dom"/>
</dbReference>
<dbReference type="Proteomes" id="UP000245464">
    <property type="component" value="Chromosome 10"/>
</dbReference>
<organism evidence="2 3">
    <name type="scientific">Pyrenophora tritici-repentis</name>
    <dbReference type="NCBI Taxonomy" id="45151"/>
    <lineage>
        <taxon>Eukaryota</taxon>
        <taxon>Fungi</taxon>
        <taxon>Dikarya</taxon>
        <taxon>Ascomycota</taxon>
        <taxon>Pezizomycotina</taxon>
        <taxon>Dothideomycetes</taxon>
        <taxon>Pleosporomycetidae</taxon>
        <taxon>Pleosporales</taxon>
        <taxon>Pleosporineae</taxon>
        <taxon>Pleosporaceae</taxon>
        <taxon>Pyrenophora</taxon>
    </lineage>
</organism>
<dbReference type="GO" id="GO:0051287">
    <property type="term" value="F:NAD binding"/>
    <property type="evidence" value="ECO:0007669"/>
    <property type="project" value="InterPro"/>
</dbReference>
<gene>
    <name evidence="2" type="ORF">PtrM4_052480</name>
</gene>